<gene>
    <name evidence="1" type="ORF">SAMN05421795_106189</name>
</gene>
<evidence type="ECO:0000313" key="2">
    <source>
        <dbReference type="Proteomes" id="UP000186098"/>
    </source>
</evidence>
<dbReference type="AlphaFoldDB" id="A0A1N7MBS3"/>
<sequence>MNGAMAAELDRAIFLGTGADGQPLGVITGAATYGIPTTAVDAAASWATYRGAVVRFMTRNAASTPADVRALIRPEVWDYMEDQLTATAAPKFEFDRMAEKMDGIAMSSTALAAPTGTPAACSSLLTTSAGGVAPVFVGMWGAVDLIRDPFTDAASGGLRLTA</sequence>
<feature type="non-terminal residue" evidence="1">
    <location>
        <position position="162"/>
    </location>
</feature>
<dbReference type="Proteomes" id="UP000186098">
    <property type="component" value="Unassembled WGS sequence"/>
</dbReference>
<reference evidence="2" key="1">
    <citation type="submission" date="2017-01" db="EMBL/GenBank/DDBJ databases">
        <authorList>
            <person name="Varghese N."/>
            <person name="Submissions S."/>
        </authorList>
    </citation>
    <scope>NUCLEOTIDE SEQUENCE [LARGE SCALE GENOMIC DNA]</scope>
    <source>
        <strain evidence="2">DSM 18714</strain>
    </source>
</reference>
<protein>
    <submittedName>
        <fullName evidence="1">Uncharacterized protein</fullName>
    </submittedName>
</protein>
<organism evidence="1 2">
    <name type="scientific">Phaeovulum vinaykumarii</name>
    <dbReference type="NCBI Taxonomy" id="407234"/>
    <lineage>
        <taxon>Bacteria</taxon>
        <taxon>Pseudomonadati</taxon>
        <taxon>Pseudomonadota</taxon>
        <taxon>Alphaproteobacteria</taxon>
        <taxon>Rhodobacterales</taxon>
        <taxon>Paracoccaceae</taxon>
        <taxon>Phaeovulum</taxon>
    </lineage>
</organism>
<proteinExistence type="predicted"/>
<dbReference type="STRING" id="407234.SAMN05421795_106189"/>
<accession>A0A1N7MBS3</accession>
<keyword evidence="2" id="KW-1185">Reference proteome</keyword>
<evidence type="ECO:0000313" key="1">
    <source>
        <dbReference type="EMBL" id="SIS83596.1"/>
    </source>
</evidence>
<name>A0A1N7MBS3_9RHOB</name>
<dbReference type="EMBL" id="FTOM01000006">
    <property type="protein sequence ID" value="SIS83596.1"/>
    <property type="molecule type" value="Genomic_DNA"/>
</dbReference>